<dbReference type="CDD" id="cd07716">
    <property type="entry name" value="RNaseZ_short-form-like_MBL-fold"/>
    <property type="match status" value="1"/>
</dbReference>
<dbReference type="GO" id="GO:0042781">
    <property type="term" value="F:3'-tRNA processing endoribonuclease activity"/>
    <property type="evidence" value="ECO:0007669"/>
    <property type="project" value="TreeGrafter"/>
</dbReference>
<dbReference type="AlphaFoldDB" id="A0A417Z9U7"/>
<dbReference type="RefSeq" id="WP_118910573.1">
    <property type="nucleotide sequence ID" value="NZ_QOCS01000008.1"/>
</dbReference>
<dbReference type="PANTHER" id="PTHR46018">
    <property type="entry name" value="ZINC PHOSPHODIESTERASE ELAC PROTEIN 1"/>
    <property type="match status" value="1"/>
</dbReference>
<keyword evidence="3" id="KW-0378">Hydrolase</keyword>
<dbReference type="EMBL" id="QOCS01000008">
    <property type="protein sequence ID" value="RHW47414.1"/>
    <property type="molecule type" value="Genomic_DNA"/>
</dbReference>
<dbReference type="SUPFAM" id="SSF56281">
    <property type="entry name" value="Metallo-hydrolase/oxidoreductase"/>
    <property type="match status" value="1"/>
</dbReference>
<comment type="caution">
    <text evidence="3">The sequence shown here is derived from an EMBL/GenBank/DDBJ whole genome shotgun (WGS) entry which is preliminary data.</text>
</comment>
<keyword evidence="1" id="KW-0862">Zinc</keyword>
<dbReference type="InterPro" id="IPR001279">
    <property type="entry name" value="Metallo-B-lactamas"/>
</dbReference>
<sequence>MKLTVLGYYGGYPYRGQATSGYLVQEQGFNLLLDCGSGVLNSLMTVIDPLQLDAVLLTHYHHDHMADLGVLQYYWQLKTGKKKHPQLTVYGHTQDPLNFASLNMPNVSQGLAYSELQPLDLGPFTITFLKTIHPVPAFATKIVSKKDNKIFVFTSDTAYFEGLIEFSQQADLLVTDTNFGAAKKGQIWHMTSQQSGKLAQDAHVQRLVISHLPQEYSLDKLQRETQQAAGDIAVIRARTGLKIVF</sequence>
<dbReference type="PANTHER" id="PTHR46018:SF4">
    <property type="entry name" value="METALLO-HYDROLASE YHFI-RELATED"/>
    <property type="match status" value="1"/>
</dbReference>
<dbReference type="InterPro" id="IPR036866">
    <property type="entry name" value="RibonucZ/Hydroxyglut_hydro"/>
</dbReference>
<reference evidence="3 4" key="1">
    <citation type="submission" date="2018-07" db="EMBL/GenBank/DDBJ databases">
        <title>Genome sequences of six Lactobacillus spp. isolated from bumble bee guts.</title>
        <authorList>
            <person name="Motta E.V.S."/>
            <person name="Moran N.A."/>
        </authorList>
    </citation>
    <scope>NUCLEOTIDE SEQUENCE [LARGE SCALE GENOMIC DNA]</scope>
    <source>
        <strain evidence="3 4">LV-8.1</strain>
    </source>
</reference>
<evidence type="ECO:0000313" key="3">
    <source>
        <dbReference type="EMBL" id="RHW47414.1"/>
    </source>
</evidence>
<protein>
    <submittedName>
        <fullName evidence="3">MBL fold metallo-hydrolase</fullName>
    </submittedName>
</protein>
<evidence type="ECO:0000313" key="4">
    <source>
        <dbReference type="Proteomes" id="UP000284822"/>
    </source>
</evidence>
<dbReference type="SMART" id="SM00849">
    <property type="entry name" value="Lactamase_B"/>
    <property type="match status" value="1"/>
</dbReference>
<accession>A0A417Z9U7</accession>
<dbReference type="Proteomes" id="UP000284822">
    <property type="component" value="Unassembled WGS sequence"/>
</dbReference>
<proteinExistence type="predicted"/>
<evidence type="ECO:0000256" key="1">
    <source>
        <dbReference type="ARBA" id="ARBA00022833"/>
    </source>
</evidence>
<dbReference type="Gene3D" id="3.60.15.10">
    <property type="entry name" value="Ribonuclease Z/Hydroxyacylglutathione hydrolase-like"/>
    <property type="match status" value="1"/>
</dbReference>
<name>A0A417Z9U7_9LACO</name>
<dbReference type="Pfam" id="PF12706">
    <property type="entry name" value="Lactamase_B_2"/>
    <property type="match status" value="1"/>
</dbReference>
<feature type="domain" description="Metallo-beta-lactamase" evidence="2">
    <location>
        <begin position="18"/>
        <end position="203"/>
    </location>
</feature>
<gene>
    <name evidence="3" type="ORF">DS832_04515</name>
</gene>
<organism evidence="3 4">
    <name type="scientific">Bombilactobacillus bombi</name>
    <dbReference type="NCBI Taxonomy" id="1303590"/>
    <lineage>
        <taxon>Bacteria</taxon>
        <taxon>Bacillati</taxon>
        <taxon>Bacillota</taxon>
        <taxon>Bacilli</taxon>
        <taxon>Lactobacillales</taxon>
        <taxon>Lactobacillaceae</taxon>
        <taxon>Bombilactobacillus</taxon>
    </lineage>
</organism>
<evidence type="ECO:0000259" key="2">
    <source>
        <dbReference type="SMART" id="SM00849"/>
    </source>
</evidence>